<dbReference type="GO" id="GO:0016788">
    <property type="term" value="F:hydrolase activity, acting on ester bonds"/>
    <property type="evidence" value="ECO:0007669"/>
    <property type="project" value="InterPro"/>
</dbReference>
<dbReference type="Proteomes" id="UP000187404">
    <property type="component" value="Unassembled WGS sequence"/>
</dbReference>
<dbReference type="OrthoDB" id="6706702at2"/>
<comment type="caution">
    <text evidence="5">The sequence shown here is derived from an EMBL/GenBank/DDBJ whole genome shotgun (WGS) entry which is preliminary data.</text>
</comment>
<evidence type="ECO:0000313" key="6">
    <source>
        <dbReference type="Proteomes" id="UP000187404"/>
    </source>
</evidence>
<evidence type="ECO:0000256" key="3">
    <source>
        <dbReference type="ARBA" id="ARBA00022801"/>
    </source>
</evidence>
<organism evidence="5 6">
    <name type="scientific">Hornefia porci</name>
    <dbReference type="NCBI Taxonomy" id="2652292"/>
    <lineage>
        <taxon>Bacteria</taxon>
        <taxon>Bacillati</taxon>
        <taxon>Bacillota</taxon>
        <taxon>Clostridia</taxon>
        <taxon>Peptostreptococcales</taxon>
        <taxon>Anaerovoracaceae</taxon>
        <taxon>Hornefia</taxon>
    </lineage>
</organism>
<keyword evidence="2" id="KW-0540">Nuclease</keyword>
<evidence type="ECO:0000256" key="2">
    <source>
        <dbReference type="ARBA" id="ARBA00022722"/>
    </source>
</evidence>
<dbReference type="InterPro" id="IPR011856">
    <property type="entry name" value="tRNA_endonuc-like_dom_sf"/>
</dbReference>
<dbReference type="InterPro" id="IPR014883">
    <property type="entry name" value="VRR_NUC"/>
</dbReference>
<dbReference type="Gene3D" id="3.40.1350.10">
    <property type="match status" value="1"/>
</dbReference>
<keyword evidence="6" id="KW-1185">Reference proteome</keyword>
<sequence>MNEKQIENKLTTAVKKSGGIALKLVCPSFAGMPDRLILLPDGHIGFAELKAPGKKPRPLQLSRHRLLRELGYRVYVIDDPEQIGGMIHELQSS</sequence>
<reference evidence="5 6" key="1">
    <citation type="journal article" date="2016" name="Appl. Environ. Microbiol.">
        <title>Function and Phylogeny of Bacterial Butyryl Coenzyme A:Acetate Transferases and Their Diversity in the Proximal Colon of Swine.</title>
        <authorList>
            <person name="Trachsel J."/>
            <person name="Bayles D.O."/>
            <person name="Looft T."/>
            <person name="Levine U.Y."/>
            <person name="Allen H.K."/>
        </authorList>
    </citation>
    <scope>NUCLEOTIDE SEQUENCE [LARGE SCALE GENOMIC DNA]</scope>
    <source>
        <strain evidence="5 6">68-3-10</strain>
    </source>
</reference>
<dbReference type="GO" id="GO:0003676">
    <property type="term" value="F:nucleic acid binding"/>
    <property type="evidence" value="ECO:0007669"/>
    <property type="project" value="InterPro"/>
</dbReference>
<proteinExistence type="predicted"/>
<evidence type="ECO:0000256" key="1">
    <source>
        <dbReference type="ARBA" id="ARBA00001946"/>
    </source>
</evidence>
<dbReference type="GO" id="GO:0004518">
    <property type="term" value="F:nuclease activity"/>
    <property type="evidence" value="ECO:0007669"/>
    <property type="project" value="UniProtKB-KW"/>
</dbReference>
<comment type="cofactor">
    <cofactor evidence="1">
        <name>Mg(2+)</name>
        <dbReference type="ChEBI" id="CHEBI:18420"/>
    </cofactor>
</comment>
<protein>
    <submittedName>
        <fullName evidence="5">Nuclease</fullName>
    </submittedName>
</protein>
<evidence type="ECO:0000313" key="5">
    <source>
        <dbReference type="EMBL" id="OLR56613.1"/>
    </source>
</evidence>
<gene>
    <name evidence="5" type="ORF">BHK98_11360</name>
</gene>
<dbReference type="AlphaFoldDB" id="A0A1Q9JK79"/>
<dbReference type="EMBL" id="MJIE01000001">
    <property type="protein sequence ID" value="OLR56613.1"/>
    <property type="molecule type" value="Genomic_DNA"/>
</dbReference>
<evidence type="ECO:0000259" key="4">
    <source>
        <dbReference type="SMART" id="SM00990"/>
    </source>
</evidence>
<name>A0A1Q9JK79_9FIRM</name>
<accession>A0A1Q9JK79</accession>
<feature type="domain" description="VRR-NUC" evidence="4">
    <location>
        <begin position="1"/>
        <end position="81"/>
    </location>
</feature>
<keyword evidence="3" id="KW-0378">Hydrolase</keyword>
<dbReference type="STRING" id="1261640.BHK98_11360"/>
<dbReference type="RefSeq" id="WP_075714368.1">
    <property type="nucleotide sequence ID" value="NZ_MJIE01000001.1"/>
</dbReference>
<dbReference type="SMART" id="SM00990">
    <property type="entry name" value="VRR_NUC"/>
    <property type="match status" value="1"/>
</dbReference>